<name>A0A2H0UR30_9BACT</name>
<protein>
    <submittedName>
        <fullName evidence="2">Four helix bundle protein</fullName>
    </submittedName>
</protein>
<dbReference type="InterPro" id="IPR003902">
    <property type="entry name" value="Tscrpt_reg_GCM"/>
</dbReference>
<accession>A0A2H0UR30</accession>
<evidence type="ECO:0000313" key="2">
    <source>
        <dbReference type="EMBL" id="PIR88126.1"/>
    </source>
</evidence>
<dbReference type="NCBIfam" id="TIGR02436">
    <property type="entry name" value="four helix bundle protein"/>
    <property type="match status" value="1"/>
</dbReference>
<feature type="domain" description="GCM" evidence="1">
    <location>
        <begin position="1"/>
        <end position="48"/>
    </location>
</feature>
<dbReference type="PANTHER" id="PTHR38471:SF2">
    <property type="entry name" value="FOUR HELIX BUNDLE PROTEIN"/>
    <property type="match status" value="1"/>
</dbReference>
<dbReference type="Pfam" id="PF05635">
    <property type="entry name" value="23S_rRNA_IVP"/>
    <property type="match status" value="1"/>
</dbReference>
<reference evidence="3" key="1">
    <citation type="submission" date="2017-09" db="EMBL/GenBank/DDBJ databases">
        <title>Depth-based differentiation of microbial function through sediment-hosted aquifers and enrichment of novel symbionts in the deep terrestrial subsurface.</title>
        <authorList>
            <person name="Probst A.J."/>
            <person name="Ladd B."/>
            <person name="Jarett J.K."/>
            <person name="Geller-Mcgrath D.E."/>
            <person name="Sieber C.M.K."/>
            <person name="Emerson J.B."/>
            <person name="Anantharaman K."/>
            <person name="Thomas B.C."/>
            <person name="Malmstrom R."/>
            <person name="Stieglmeier M."/>
            <person name="Klingl A."/>
            <person name="Woyke T."/>
            <person name="Ryan C.M."/>
            <person name="Banfield J.F."/>
        </authorList>
    </citation>
    <scope>NUCLEOTIDE SEQUENCE [LARGE SCALE GENOMIC DNA]</scope>
</reference>
<dbReference type="InterPro" id="IPR036583">
    <property type="entry name" value="23S_rRNA_IVS_sf"/>
</dbReference>
<sequence length="125" mass="14120">MEKAKIQSFTDLHVWQKGHEFVLFIYKVSQSFPKAELFGLTSQIRRAAVSFTSNIAEGFGRRSFSEKAHFYSIAHGSLVESQNQLLIARDLKYISLKIFQDGAEQTVTLSKVINGLIKASKIKSH</sequence>
<dbReference type="EMBL" id="PFBC01000015">
    <property type="protein sequence ID" value="PIR88126.1"/>
    <property type="molecule type" value="Genomic_DNA"/>
</dbReference>
<dbReference type="CDD" id="cd16377">
    <property type="entry name" value="23S_rRNA_IVP_like"/>
    <property type="match status" value="1"/>
</dbReference>
<dbReference type="Gene3D" id="1.20.1440.60">
    <property type="entry name" value="23S rRNA-intervening sequence"/>
    <property type="match status" value="1"/>
</dbReference>
<dbReference type="AlphaFoldDB" id="A0A2H0UR30"/>
<evidence type="ECO:0000259" key="1">
    <source>
        <dbReference type="PROSITE" id="PS50807"/>
    </source>
</evidence>
<dbReference type="PROSITE" id="PS50807">
    <property type="entry name" value="GCM"/>
    <property type="match status" value="1"/>
</dbReference>
<gene>
    <name evidence="2" type="ORF">COU10_00865</name>
</gene>
<evidence type="ECO:0000313" key="3">
    <source>
        <dbReference type="Proteomes" id="UP000230903"/>
    </source>
</evidence>
<dbReference type="Proteomes" id="UP000230903">
    <property type="component" value="Unassembled WGS sequence"/>
</dbReference>
<organism evidence="2 3">
    <name type="scientific">Candidatus Harrisonbacteria bacterium CG10_big_fil_rev_8_21_14_0_10_45_28</name>
    <dbReference type="NCBI Taxonomy" id="1974586"/>
    <lineage>
        <taxon>Bacteria</taxon>
        <taxon>Candidatus Harrisoniibacteriota</taxon>
    </lineage>
</organism>
<dbReference type="GO" id="GO:0006355">
    <property type="term" value="P:regulation of DNA-templated transcription"/>
    <property type="evidence" value="ECO:0007669"/>
    <property type="project" value="InterPro"/>
</dbReference>
<proteinExistence type="predicted"/>
<comment type="caution">
    <text evidence="2">The sequence shown here is derived from an EMBL/GenBank/DDBJ whole genome shotgun (WGS) entry which is preliminary data.</text>
</comment>
<dbReference type="PANTHER" id="PTHR38471">
    <property type="entry name" value="FOUR HELIX BUNDLE PROTEIN"/>
    <property type="match status" value="1"/>
</dbReference>
<dbReference type="SUPFAM" id="SSF158446">
    <property type="entry name" value="IVS-encoded protein-like"/>
    <property type="match status" value="1"/>
</dbReference>
<dbReference type="GO" id="GO:0003677">
    <property type="term" value="F:DNA binding"/>
    <property type="evidence" value="ECO:0007669"/>
    <property type="project" value="InterPro"/>
</dbReference>
<dbReference type="InterPro" id="IPR012657">
    <property type="entry name" value="23S_rRNA-intervening_sequence"/>
</dbReference>